<dbReference type="InterPro" id="IPR003593">
    <property type="entry name" value="AAA+_ATPase"/>
</dbReference>
<dbReference type="FunFam" id="1.20.1560.10:FF:000026">
    <property type="entry name" value="Multidrug resistance-associated protein lethal(2)03659"/>
    <property type="match status" value="1"/>
</dbReference>
<evidence type="ECO:0000313" key="11">
    <source>
        <dbReference type="EMBL" id="KAJ8931068.1"/>
    </source>
</evidence>
<dbReference type="CDD" id="cd03250">
    <property type="entry name" value="ABCC_MRP_domain1"/>
    <property type="match status" value="1"/>
</dbReference>
<feature type="domain" description="ABC transmembrane type-1" evidence="10">
    <location>
        <begin position="738"/>
        <end position="794"/>
    </location>
</feature>
<feature type="domain" description="ABC transporter" evidence="9">
    <location>
        <begin position="328"/>
        <end position="573"/>
    </location>
</feature>
<keyword evidence="6 8" id="KW-1133">Transmembrane helix</keyword>
<evidence type="ECO:0000259" key="9">
    <source>
        <dbReference type="PROSITE" id="PS50893"/>
    </source>
</evidence>
<dbReference type="PROSITE" id="PS00211">
    <property type="entry name" value="ABC_TRANSPORTER_1"/>
    <property type="match status" value="1"/>
</dbReference>
<protein>
    <recommendedName>
        <fullName evidence="13">Multidrug resistance-associated protein lethal(2)03659</fullName>
    </recommendedName>
</protein>
<dbReference type="PROSITE" id="PS50929">
    <property type="entry name" value="ABC_TM1F"/>
    <property type="match status" value="2"/>
</dbReference>
<evidence type="ECO:0000259" key="10">
    <source>
        <dbReference type="PROSITE" id="PS50929"/>
    </source>
</evidence>
<dbReference type="Gene3D" id="3.40.50.300">
    <property type="entry name" value="P-loop containing nucleotide triphosphate hydrolases"/>
    <property type="match status" value="1"/>
</dbReference>
<organism evidence="11 12">
    <name type="scientific">Rhamnusium bicolor</name>
    <dbReference type="NCBI Taxonomy" id="1586634"/>
    <lineage>
        <taxon>Eukaryota</taxon>
        <taxon>Metazoa</taxon>
        <taxon>Ecdysozoa</taxon>
        <taxon>Arthropoda</taxon>
        <taxon>Hexapoda</taxon>
        <taxon>Insecta</taxon>
        <taxon>Pterygota</taxon>
        <taxon>Neoptera</taxon>
        <taxon>Endopterygota</taxon>
        <taxon>Coleoptera</taxon>
        <taxon>Polyphaga</taxon>
        <taxon>Cucujiformia</taxon>
        <taxon>Chrysomeloidea</taxon>
        <taxon>Cerambycidae</taxon>
        <taxon>Lepturinae</taxon>
        <taxon>Rhagiini</taxon>
        <taxon>Rhamnusium</taxon>
    </lineage>
</organism>
<keyword evidence="7 8" id="KW-0472">Membrane</keyword>
<name>A0AAV8WXB2_9CUCU</name>
<evidence type="ECO:0000256" key="4">
    <source>
        <dbReference type="ARBA" id="ARBA00022741"/>
    </source>
</evidence>
<dbReference type="AlphaFoldDB" id="A0AAV8WXB2"/>
<evidence type="ECO:0000256" key="2">
    <source>
        <dbReference type="ARBA" id="ARBA00022448"/>
    </source>
</evidence>
<dbReference type="GO" id="GO:0016020">
    <property type="term" value="C:membrane"/>
    <property type="evidence" value="ECO:0007669"/>
    <property type="project" value="UniProtKB-SubCell"/>
</dbReference>
<feature type="non-terminal residue" evidence="11">
    <location>
        <position position="1"/>
    </location>
</feature>
<keyword evidence="4" id="KW-0547">Nucleotide-binding</keyword>
<comment type="subcellular location">
    <subcellularLocation>
        <location evidence="1">Membrane</location>
        <topology evidence="1">Multi-pass membrane protein</topology>
    </subcellularLocation>
</comment>
<evidence type="ECO:0008006" key="13">
    <source>
        <dbReference type="Google" id="ProtNLM"/>
    </source>
</evidence>
<dbReference type="InterPro" id="IPR027417">
    <property type="entry name" value="P-loop_NTPase"/>
</dbReference>
<gene>
    <name evidence="11" type="ORF">NQ314_016097</name>
</gene>
<feature type="transmembrane region" description="Helical" evidence="8">
    <location>
        <begin position="229"/>
        <end position="251"/>
    </location>
</feature>
<dbReference type="Pfam" id="PF00664">
    <property type="entry name" value="ABC_membrane"/>
    <property type="match status" value="2"/>
</dbReference>
<dbReference type="PANTHER" id="PTHR24223">
    <property type="entry name" value="ATP-BINDING CASSETTE SUB-FAMILY C"/>
    <property type="match status" value="1"/>
</dbReference>
<dbReference type="InterPro" id="IPR011527">
    <property type="entry name" value="ABC1_TM_dom"/>
</dbReference>
<feature type="transmembrane region" description="Helical" evidence="8">
    <location>
        <begin position="119"/>
        <end position="138"/>
    </location>
</feature>
<dbReference type="Gene3D" id="1.20.1560.10">
    <property type="entry name" value="ABC transporter type 1, transmembrane domain"/>
    <property type="match status" value="3"/>
</dbReference>
<dbReference type="GO" id="GO:0140359">
    <property type="term" value="F:ABC-type transporter activity"/>
    <property type="evidence" value="ECO:0007669"/>
    <property type="project" value="InterPro"/>
</dbReference>
<comment type="caution">
    <text evidence="11">The sequence shown here is derived from an EMBL/GenBank/DDBJ whole genome shotgun (WGS) entry which is preliminary data.</text>
</comment>
<dbReference type="EMBL" id="JANEYF010004476">
    <property type="protein sequence ID" value="KAJ8931068.1"/>
    <property type="molecule type" value="Genomic_DNA"/>
</dbReference>
<accession>A0AAV8WXB2</accession>
<evidence type="ECO:0000313" key="12">
    <source>
        <dbReference type="Proteomes" id="UP001162156"/>
    </source>
</evidence>
<evidence type="ECO:0000256" key="5">
    <source>
        <dbReference type="ARBA" id="ARBA00022840"/>
    </source>
</evidence>
<dbReference type="InterPro" id="IPR003439">
    <property type="entry name" value="ABC_transporter-like_ATP-bd"/>
</dbReference>
<keyword evidence="5" id="KW-0067">ATP-binding</keyword>
<keyword evidence="3 8" id="KW-0812">Transmembrane</keyword>
<evidence type="ECO:0000256" key="7">
    <source>
        <dbReference type="ARBA" id="ARBA00023136"/>
    </source>
</evidence>
<dbReference type="InterPro" id="IPR017871">
    <property type="entry name" value="ABC_transporter-like_CS"/>
</dbReference>
<evidence type="ECO:0000256" key="6">
    <source>
        <dbReference type="ARBA" id="ARBA00022989"/>
    </source>
</evidence>
<evidence type="ECO:0000256" key="1">
    <source>
        <dbReference type="ARBA" id="ARBA00004141"/>
    </source>
</evidence>
<feature type="transmembrane region" description="Helical" evidence="8">
    <location>
        <begin position="12"/>
        <end position="30"/>
    </location>
</feature>
<keyword evidence="12" id="KW-1185">Reference proteome</keyword>
<feature type="transmembrane region" description="Helical" evidence="8">
    <location>
        <begin position="42"/>
        <end position="64"/>
    </location>
</feature>
<evidence type="ECO:0000256" key="3">
    <source>
        <dbReference type="ARBA" id="ARBA00022692"/>
    </source>
</evidence>
<feature type="domain" description="ABC transmembrane type-1" evidence="10">
    <location>
        <begin position="21"/>
        <end position="275"/>
    </location>
</feature>
<dbReference type="CDD" id="cd18579">
    <property type="entry name" value="ABC_6TM_ABCC_D1"/>
    <property type="match status" value="1"/>
</dbReference>
<reference evidence="11" key="1">
    <citation type="journal article" date="2023" name="Insect Mol. Biol.">
        <title>Genome sequencing provides insights into the evolution of gene families encoding plant cell wall-degrading enzymes in longhorned beetles.</title>
        <authorList>
            <person name="Shin N.R."/>
            <person name="Okamura Y."/>
            <person name="Kirsch R."/>
            <person name="Pauchet Y."/>
        </authorList>
    </citation>
    <scope>NUCLEOTIDE SEQUENCE</scope>
    <source>
        <strain evidence="11">RBIC_L_NR</strain>
    </source>
</reference>
<dbReference type="InterPro" id="IPR044746">
    <property type="entry name" value="ABCC_6TM_D1"/>
</dbReference>
<feature type="transmembrane region" description="Helical" evidence="8">
    <location>
        <begin position="144"/>
        <end position="164"/>
    </location>
</feature>
<evidence type="ECO:0000256" key="8">
    <source>
        <dbReference type="SAM" id="Phobius"/>
    </source>
</evidence>
<keyword evidence="2" id="KW-0813">Transport</keyword>
<dbReference type="InterPro" id="IPR050173">
    <property type="entry name" value="ABC_transporter_C-like"/>
</dbReference>
<feature type="transmembrane region" description="Helical" evidence="8">
    <location>
        <begin position="271"/>
        <end position="289"/>
    </location>
</feature>
<feature type="transmembrane region" description="Helical" evidence="8">
    <location>
        <begin position="635"/>
        <end position="654"/>
    </location>
</feature>
<feature type="transmembrane region" description="Helical" evidence="8">
    <location>
        <begin position="835"/>
        <end position="864"/>
    </location>
</feature>
<dbReference type="PANTHER" id="PTHR24223:SF415">
    <property type="entry name" value="FI20190P1"/>
    <property type="match status" value="1"/>
</dbReference>
<dbReference type="SMART" id="SM00382">
    <property type="entry name" value="AAA"/>
    <property type="match status" value="1"/>
</dbReference>
<dbReference type="Proteomes" id="UP001162156">
    <property type="component" value="Unassembled WGS sequence"/>
</dbReference>
<dbReference type="GO" id="GO:0005524">
    <property type="term" value="F:ATP binding"/>
    <property type="evidence" value="ECO:0007669"/>
    <property type="project" value="UniProtKB-KW"/>
</dbReference>
<feature type="transmembrane region" description="Helical" evidence="8">
    <location>
        <begin position="737"/>
        <end position="755"/>
    </location>
</feature>
<sequence length="994" mass="112754">RYLYQFQFITNIIFYLRTLHPIILAEYIQYYNASTKEKGPEVGWLLAGGVILISFLNVLIYHHCCLACQRIGMRVRIACCSLVYRKLLKLSQTSLGQTAAGQLVNFLSNDVQRFDQASIFLHYIWIMPIQCVTGFYVMYRSVGIAALAGMIAMALEAIPLQGYLSKLQGKLRFKIAQRTDHRVKLMSEIVSGIQVIKMYAWEKSFEKVVELARKMEIDVIKTASYIRGLYLGLTVFTERLCLYLTLITFVLLGNRLTGDIVFSMAQLFNTVQLYMAIYYPTALSAYAEAKVSIKRLEEFLLLEENEEKPIANNNNTNEIESTGMIKLVKANATWRPNPIADTLMDINIHIDPGKLCCVVGNVGSGKTSLLQTILKELPLTRGRMEISGRISYASQEPWLFVSSVRNNILLENHSTNKVKIENSHRNMILLTNSNFKCIFDCSRYYDVVRVCALEKDFKQFPYGDKTLVGERGVSLSGGQRARINLARAVYKEADIYLFDDPLSAVDTHVGKQLFEECLKKYLKHKTRILVTHQLQFLKEADLIIVMNNGKIDLLGTFNDLTQSTLHNINNTLHEEKESTKDTVKGVERMQSIITSFGSSVLNEAEEPKETHELIEKGVIPTSTYAEYYRSGARTILLLFAGLFLIIAQISANAADFWVTHWTNMEELRYENEIVGSERNSGNVTSTEAPNFGTTTLLDSLSLVVDNSTVSDLIINASKDLNDTQVHNLEDKIGSQDYYIIIYTICIISSIILTPLSRNLCYLIFMNASKVLHNKMFHNILQAPMRFFDTNPSARAPVFSHISASLYGLPTIRSCDAERMIIREFDLLQDQHTSTFYLILVCSETFGFYLDVISTIFLAFVTFQFMVFRDGKYENVLSANVGLVISQAMVLTGMLQIGPRQTAEVAGNMISVERVLQYCKLEKEGPFESLPTQKPTRNWPQYGKITFKNTYLWYDPAEPPVLKNLNIEIQAGEKVHSILKNCICNVLENVYLNGK</sequence>
<proteinExistence type="predicted"/>
<dbReference type="Pfam" id="PF00005">
    <property type="entry name" value="ABC_tran"/>
    <property type="match status" value="1"/>
</dbReference>
<dbReference type="PROSITE" id="PS50893">
    <property type="entry name" value="ABC_TRANSPORTER_2"/>
    <property type="match status" value="1"/>
</dbReference>
<dbReference type="SUPFAM" id="SSF52540">
    <property type="entry name" value="P-loop containing nucleoside triphosphate hydrolases"/>
    <property type="match status" value="1"/>
</dbReference>
<dbReference type="InterPro" id="IPR036640">
    <property type="entry name" value="ABC1_TM_sf"/>
</dbReference>
<dbReference type="GO" id="GO:0016887">
    <property type="term" value="F:ATP hydrolysis activity"/>
    <property type="evidence" value="ECO:0007669"/>
    <property type="project" value="InterPro"/>
</dbReference>
<dbReference type="SUPFAM" id="SSF90123">
    <property type="entry name" value="ABC transporter transmembrane region"/>
    <property type="match status" value="2"/>
</dbReference>